<evidence type="ECO:0000313" key="2">
    <source>
        <dbReference type="Proteomes" id="UP000237271"/>
    </source>
</evidence>
<name>A0A2P4XIG3_9STRA</name>
<dbReference type="EMBL" id="NCKW01010304">
    <property type="protein sequence ID" value="POM65330.1"/>
    <property type="molecule type" value="Genomic_DNA"/>
</dbReference>
<dbReference type="OrthoDB" id="117959at2759"/>
<dbReference type="InterPro" id="IPR013083">
    <property type="entry name" value="Znf_RING/FYVE/PHD"/>
</dbReference>
<dbReference type="Gene3D" id="3.30.40.10">
    <property type="entry name" value="Zinc/RING finger domain, C3HC4 (zinc finger)"/>
    <property type="match status" value="1"/>
</dbReference>
<evidence type="ECO:0000313" key="1">
    <source>
        <dbReference type="EMBL" id="POM65330.1"/>
    </source>
</evidence>
<comment type="caution">
    <text evidence="1">The sequence shown here is derived from an EMBL/GenBank/DDBJ whole genome shotgun (WGS) entry which is preliminary data.</text>
</comment>
<dbReference type="InterPro" id="IPR011011">
    <property type="entry name" value="Znf_FYVE_PHD"/>
</dbReference>
<keyword evidence="2" id="KW-1185">Reference proteome</keyword>
<accession>A0A2P4XIG3</accession>
<evidence type="ECO:0008006" key="3">
    <source>
        <dbReference type="Google" id="ProtNLM"/>
    </source>
</evidence>
<protein>
    <recommendedName>
        <fullName evidence="3">FYVE-type domain-containing protein</fullName>
    </recommendedName>
</protein>
<dbReference type="InterPro" id="IPR052727">
    <property type="entry name" value="Rab4/Rab5_effector"/>
</dbReference>
<dbReference type="AlphaFoldDB" id="A0A2P4XIG3"/>
<gene>
    <name evidence="1" type="ORF">PHPALM_18969</name>
</gene>
<sequence>MGAGPSTIAGVELPVLQLVGSVPGSLDDAMYGALGITADAMRVKSAYERDHTTDGAVLATITTPTANDPFRSLTVKWIEQEGPTTDHHRYHPLHYPVTLPGASTREDLIFLEATGTTTLATGERVGFQLRHSVHFPQTHIRPNVRRGNMSTCTLFRDGDAISENTSEGPCRGSVEVFARACLSGGNAAVRATTATMAATGTVVLCGRMKKLAWMLVQRQPPAQSTMGFIAQQTSLAALTRSLPPHKARHGSLTVTIPAAAAAAATTTTDSKLCVTCKKRGPWFHGNKKKPTTTCQLCWRYVCSSCRLKKTVVNCVTDPRRDDRLATHVVQREVTLCNVCVHQSMVATSARDVAREEIEADPKRWRYPSPNSRERTSDGYLQAQLLAQLNGSNRGMSALRPVVSLRSDLAVNDLFQRCA</sequence>
<organism evidence="1 2">
    <name type="scientific">Phytophthora palmivora</name>
    <dbReference type="NCBI Taxonomy" id="4796"/>
    <lineage>
        <taxon>Eukaryota</taxon>
        <taxon>Sar</taxon>
        <taxon>Stramenopiles</taxon>
        <taxon>Oomycota</taxon>
        <taxon>Peronosporomycetes</taxon>
        <taxon>Peronosporales</taxon>
        <taxon>Peronosporaceae</taxon>
        <taxon>Phytophthora</taxon>
    </lineage>
</organism>
<dbReference type="PANTHER" id="PTHR13510">
    <property type="entry name" value="FYVE-FINGER-CONTAINING RAB5 EFFECTOR PROTEIN RABENOSYN-5-RELATED"/>
    <property type="match status" value="1"/>
</dbReference>
<dbReference type="PANTHER" id="PTHR13510:SF44">
    <property type="entry name" value="RABENOSYN-5"/>
    <property type="match status" value="1"/>
</dbReference>
<proteinExistence type="predicted"/>
<reference evidence="1 2" key="1">
    <citation type="journal article" date="2017" name="Genome Biol. Evol.">
        <title>Phytophthora megakarya and P. palmivora, closely related causal agents of cacao black pod rot, underwent increases in genome sizes and gene numbers by different mechanisms.</title>
        <authorList>
            <person name="Ali S.S."/>
            <person name="Shao J."/>
            <person name="Lary D.J."/>
            <person name="Kronmiller B."/>
            <person name="Shen D."/>
            <person name="Strem M.D."/>
            <person name="Amoako-Attah I."/>
            <person name="Akrofi A.Y."/>
            <person name="Begoude B.A."/>
            <person name="Ten Hoopen G.M."/>
            <person name="Coulibaly K."/>
            <person name="Kebe B.I."/>
            <person name="Melnick R.L."/>
            <person name="Guiltinan M.J."/>
            <person name="Tyler B.M."/>
            <person name="Meinhardt L.W."/>
            <person name="Bailey B.A."/>
        </authorList>
    </citation>
    <scope>NUCLEOTIDE SEQUENCE [LARGE SCALE GENOMIC DNA]</scope>
    <source>
        <strain evidence="2">sbr112.9</strain>
    </source>
</reference>
<dbReference type="Proteomes" id="UP000237271">
    <property type="component" value="Unassembled WGS sequence"/>
</dbReference>
<dbReference type="SUPFAM" id="SSF57903">
    <property type="entry name" value="FYVE/PHD zinc finger"/>
    <property type="match status" value="1"/>
</dbReference>